<dbReference type="PATRIC" id="fig|1359175.3.peg.1333"/>
<dbReference type="Proteomes" id="UP000033671">
    <property type="component" value="Unassembled WGS sequence"/>
</dbReference>
<comment type="similarity">
    <text evidence="2 7">Belongs to the universal ribosomal protein uS14 family.</text>
</comment>
<comment type="subunit">
    <text evidence="6 7">Part of the 30S ribosomal subunit. Contacts proteins S3 and S10.</text>
</comment>
<evidence type="ECO:0000313" key="9">
    <source>
        <dbReference type="Proteomes" id="UP000033671"/>
    </source>
</evidence>
<dbReference type="FunFam" id="1.10.287.1480:FF:000001">
    <property type="entry name" value="30S ribosomal protein S14"/>
    <property type="match status" value="1"/>
</dbReference>
<evidence type="ECO:0000256" key="5">
    <source>
        <dbReference type="ARBA" id="ARBA00035167"/>
    </source>
</evidence>
<dbReference type="GO" id="GO:0015935">
    <property type="term" value="C:small ribosomal subunit"/>
    <property type="evidence" value="ECO:0007669"/>
    <property type="project" value="TreeGrafter"/>
</dbReference>
<keyword evidence="3 7" id="KW-0689">Ribosomal protein</keyword>
<evidence type="ECO:0000256" key="6">
    <source>
        <dbReference type="ARBA" id="ARBA00047110"/>
    </source>
</evidence>
<organism evidence="8 9">
    <name type="scientific">Orientia tsutsugamushi str. TA716</name>
    <dbReference type="NCBI Taxonomy" id="1359175"/>
    <lineage>
        <taxon>Bacteria</taxon>
        <taxon>Pseudomonadati</taxon>
        <taxon>Pseudomonadota</taxon>
        <taxon>Alphaproteobacteria</taxon>
        <taxon>Rickettsiales</taxon>
        <taxon>Rickettsiaceae</taxon>
        <taxon>Rickettsieae</taxon>
        <taxon>Orientia</taxon>
    </lineage>
</organism>
<dbReference type="GO" id="GO:0019843">
    <property type="term" value="F:rRNA binding"/>
    <property type="evidence" value="ECO:0007669"/>
    <property type="project" value="UniProtKB-UniRule"/>
</dbReference>
<evidence type="ECO:0000256" key="7">
    <source>
        <dbReference type="HAMAP-Rule" id="MF_00537"/>
    </source>
</evidence>
<dbReference type="PANTHER" id="PTHR19836:SF19">
    <property type="entry name" value="SMALL RIBOSOMAL SUBUNIT PROTEIN US14M"/>
    <property type="match status" value="1"/>
</dbReference>
<comment type="function">
    <text evidence="1 7">Binds 16S rRNA, required for the assembly of 30S particles and may also be responsible for determining the conformation of the 16S rRNA at the A site.</text>
</comment>
<dbReference type="GO" id="GO:0005737">
    <property type="term" value="C:cytoplasm"/>
    <property type="evidence" value="ECO:0007669"/>
    <property type="project" value="UniProtKB-ARBA"/>
</dbReference>
<dbReference type="SUPFAM" id="SSF57716">
    <property type="entry name" value="Glucocorticoid receptor-like (DNA-binding domain)"/>
    <property type="match status" value="1"/>
</dbReference>
<dbReference type="SMR" id="A0A0F3PBF8"/>
<dbReference type="PROSITE" id="PS00527">
    <property type="entry name" value="RIBOSOMAL_S14"/>
    <property type="match status" value="1"/>
</dbReference>
<dbReference type="InterPro" id="IPR018271">
    <property type="entry name" value="Ribosomal_uS14_CS"/>
</dbReference>
<gene>
    <name evidence="7" type="primary">rpsN</name>
    <name evidence="8" type="ORF">OTSTA716_0099</name>
</gene>
<dbReference type="AlphaFoldDB" id="A0A0F3PBF8"/>
<keyword evidence="7" id="KW-0699">rRNA-binding</keyword>
<name>A0A0F3PBF8_ORITS</name>
<dbReference type="HAMAP" id="MF_00537">
    <property type="entry name" value="Ribosomal_uS14_1"/>
    <property type="match status" value="1"/>
</dbReference>
<evidence type="ECO:0000313" key="8">
    <source>
        <dbReference type="EMBL" id="KJV77633.1"/>
    </source>
</evidence>
<dbReference type="NCBIfam" id="NF006477">
    <property type="entry name" value="PRK08881.1"/>
    <property type="match status" value="1"/>
</dbReference>
<evidence type="ECO:0000256" key="4">
    <source>
        <dbReference type="ARBA" id="ARBA00023274"/>
    </source>
</evidence>
<evidence type="ECO:0000256" key="1">
    <source>
        <dbReference type="ARBA" id="ARBA00003686"/>
    </source>
</evidence>
<reference evidence="8 9" key="1">
    <citation type="submission" date="2015-01" db="EMBL/GenBank/DDBJ databases">
        <title>Genome Sequencing of Rickettsiales.</title>
        <authorList>
            <person name="Daugherty S.C."/>
            <person name="Su Q."/>
            <person name="Abolude K."/>
            <person name="Beier-Sexton M."/>
            <person name="Carlyon J.A."/>
            <person name="Carter R."/>
            <person name="Day N.P."/>
            <person name="Dumler S.J."/>
            <person name="Dyachenko V."/>
            <person name="Godinez A."/>
            <person name="Kurtti T.J."/>
            <person name="Lichay M."/>
            <person name="Mullins K.E."/>
            <person name="Ott S."/>
            <person name="Pappas-Brown V."/>
            <person name="Paris D.H."/>
            <person name="Patel P."/>
            <person name="Richards A.L."/>
            <person name="Sadzewicz L."/>
            <person name="Sears K."/>
            <person name="Seidman D."/>
            <person name="Sengamalay N."/>
            <person name="Stenos J."/>
            <person name="Tallon L.J."/>
            <person name="Vincent G."/>
            <person name="Fraser C.M."/>
            <person name="Munderloh U."/>
            <person name="Dunning-Hotopp J.C."/>
        </authorList>
    </citation>
    <scope>NUCLEOTIDE SEQUENCE [LARGE SCALE GENOMIC DNA]</scope>
    <source>
        <strain evidence="8 9">TA716</strain>
    </source>
</reference>
<dbReference type="InterPro" id="IPR001209">
    <property type="entry name" value="Ribosomal_uS14"/>
</dbReference>
<dbReference type="Pfam" id="PF00253">
    <property type="entry name" value="Ribosomal_S14"/>
    <property type="match status" value="1"/>
</dbReference>
<dbReference type="PANTHER" id="PTHR19836">
    <property type="entry name" value="30S RIBOSOMAL PROTEIN S14"/>
    <property type="match status" value="1"/>
</dbReference>
<protein>
    <recommendedName>
        <fullName evidence="5 7">Small ribosomal subunit protein uS14</fullName>
    </recommendedName>
</protein>
<dbReference type="InterPro" id="IPR023036">
    <property type="entry name" value="Ribosomal_uS14_bac/plastid"/>
</dbReference>
<evidence type="ECO:0000256" key="3">
    <source>
        <dbReference type="ARBA" id="ARBA00022980"/>
    </source>
</evidence>
<sequence>MAKVSSVQKNLKRSKLFNKLKLKRQALKSKIYDKNLSLEERFNLVLKLSKLPRNSSSTRIRNRCAETGRPRGYYRKFKLCRNIIRELAGSGIIPGLRKSSW</sequence>
<keyword evidence="7" id="KW-0694">RNA-binding</keyword>
<dbReference type="RefSeq" id="WP_012461618.1">
    <property type="nucleotide sequence ID" value="NZ_LAOA01000002.1"/>
</dbReference>
<accession>A0A0F3PBF8</accession>
<keyword evidence="4 7" id="KW-0687">Ribonucleoprotein</keyword>
<dbReference type="GO" id="GO:0006412">
    <property type="term" value="P:translation"/>
    <property type="evidence" value="ECO:0007669"/>
    <property type="project" value="UniProtKB-UniRule"/>
</dbReference>
<comment type="caution">
    <text evidence="8">The sequence shown here is derived from an EMBL/GenBank/DDBJ whole genome shotgun (WGS) entry which is preliminary data.</text>
</comment>
<proteinExistence type="inferred from homology"/>
<dbReference type="GeneID" id="89459044"/>
<dbReference type="Gene3D" id="1.10.287.1480">
    <property type="match status" value="1"/>
</dbReference>
<dbReference type="GO" id="GO:0003735">
    <property type="term" value="F:structural constituent of ribosome"/>
    <property type="evidence" value="ECO:0007669"/>
    <property type="project" value="InterPro"/>
</dbReference>
<dbReference type="EMBL" id="LAOA01000002">
    <property type="protein sequence ID" value="KJV77633.1"/>
    <property type="molecule type" value="Genomic_DNA"/>
</dbReference>
<evidence type="ECO:0000256" key="2">
    <source>
        <dbReference type="ARBA" id="ARBA00009083"/>
    </source>
</evidence>